<name>A0A3B3HVP1_ORYLA</name>
<dbReference type="PANTHER" id="PTHR47510">
    <property type="entry name" value="REVERSE TRANSCRIPTASE DOMAIN-CONTAINING PROTEIN"/>
    <property type="match status" value="1"/>
</dbReference>
<dbReference type="InterPro" id="IPR015095">
    <property type="entry name" value="AlkB_hom8_N"/>
</dbReference>
<dbReference type="Pfam" id="PF00078">
    <property type="entry name" value="RVT_1"/>
    <property type="match status" value="1"/>
</dbReference>
<sequence>MLQDCLQQTNWDLFHHQELDTHTGTVLDYIQFCIGNVTVDKTIRVFPNQKPWMTSQVRSLLRARDAAFRSGDRAVYSAARADLKRGVKAAKADHRMRMEAHISSNNPREVWRGIQDITNFRGCDVSTAAPDATRAEELNCFFARHETVQHHPTTPDPPPTPTGPNTPPLTVQEHDVRRVLLAVNPKKAAGPDGVPGKVLRACAHQLAPTFTNIFNFSLAQAAIPSCLKSATIIPVPKTSPTTSLNDYRPVALTPVIMKCFERLILQHIRDHLPTDLDTHQFAYRKNRSTEDAVAVALHSALNHLEQQQSYVRMLFVDYSSAFNTIIPDRLCNKLLTLGLPPLTCNWINNFLTNRTQTVRLGPHHSSTRTLNIGAPQGCVLSPLLYCLYTYDCSPAHNNNCIIKFADDTTVVGLIPRGEESAYREEVLKLTTWSSENNLTLNTNKTREIIVNFRKHGADPAPLLINGEHVERVHTFKFLGIIISADLSWTANTTAIIKKAQQRLHFLRVLRKNKIKTNLLLTFYQSYIQSLLTYCITVWFGSCTAADKKRLQRVVETAEKIIGCPLPTLTDIYSARCLTRAQNILKDSSHPGSDLFNLMPSGRRYRGIRSKTNRLKNSFFPKAITILNSRMHR</sequence>
<dbReference type="InterPro" id="IPR000477">
    <property type="entry name" value="RT_dom"/>
</dbReference>
<reference evidence="3 4" key="1">
    <citation type="journal article" date="2007" name="Nature">
        <title>The medaka draft genome and insights into vertebrate genome evolution.</title>
        <authorList>
            <person name="Kasahara M."/>
            <person name="Naruse K."/>
            <person name="Sasaki S."/>
            <person name="Nakatani Y."/>
            <person name="Qu W."/>
            <person name="Ahsan B."/>
            <person name="Yamada T."/>
            <person name="Nagayasu Y."/>
            <person name="Doi K."/>
            <person name="Kasai Y."/>
            <person name="Jindo T."/>
            <person name="Kobayashi D."/>
            <person name="Shimada A."/>
            <person name="Toyoda A."/>
            <person name="Kuroki Y."/>
            <person name="Fujiyama A."/>
            <person name="Sasaki T."/>
            <person name="Shimizu A."/>
            <person name="Asakawa S."/>
            <person name="Shimizu N."/>
            <person name="Hashimoto S."/>
            <person name="Yang J."/>
            <person name="Lee Y."/>
            <person name="Matsushima K."/>
            <person name="Sugano S."/>
            <person name="Sakaizumi M."/>
            <person name="Narita T."/>
            <person name="Ohishi K."/>
            <person name="Haga S."/>
            <person name="Ohta F."/>
            <person name="Nomoto H."/>
            <person name="Nogata K."/>
            <person name="Morishita T."/>
            <person name="Endo T."/>
            <person name="Shin-I T."/>
            <person name="Takeda H."/>
            <person name="Morishita S."/>
            <person name="Kohara Y."/>
        </authorList>
    </citation>
    <scope>NUCLEOTIDE SEQUENCE [LARGE SCALE GENOMIC DNA]</scope>
    <source>
        <strain evidence="3 4">Hd-rR</strain>
    </source>
</reference>
<feature type="domain" description="Reverse transcriptase" evidence="2">
    <location>
        <begin position="216"/>
        <end position="482"/>
    </location>
</feature>
<reference evidence="3" key="2">
    <citation type="submission" date="2025-08" db="UniProtKB">
        <authorList>
            <consortium name="Ensembl"/>
        </authorList>
    </citation>
    <scope>IDENTIFICATION</scope>
    <source>
        <strain evidence="3">Hd-rR</strain>
    </source>
</reference>
<feature type="compositionally biased region" description="Pro residues" evidence="1">
    <location>
        <begin position="154"/>
        <end position="167"/>
    </location>
</feature>
<dbReference type="GeneTree" id="ENSGT01120000271821"/>
<dbReference type="PANTHER" id="PTHR47510:SF3">
    <property type="entry name" value="ENDO_EXONUCLEASE_PHOSPHATASE DOMAIN-CONTAINING PROTEIN"/>
    <property type="match status" value="1"/>
</dbReference>
<proteinExistence type="predicted"/>
<protein>
    <recommendedName>
        <fullName evidence="2">Reverse transcriptase domain-containing protein</fullName>
    </recommendedName>
</protein>
<dbReference type="Bgee" id="ENSORLG00000022682">
    <property type="expression patterns" value="Expressed in heart and 2 other cell types or tissues"/>
</dbReference>
<evidence type="ECO:0000313" key="4">
    <source>
        <dbReference type="Proteomes" id="UP000001038"/>
    </source>
</evidence>
<dbReference type="CDD" id="cd01650">
    <property type="entry name" value="RT_nLTR_like"/>
    <property type="match status" value="1"/>
</dbReference>
<dbReference type="GO" id="GO:0016706">
    <property type="term" value="F:2-oxoglutarate-dependent dioxygenase activity"/>
    <property type="evidence" value="ECO:0007669"/>
    <property type="project" value="InterPro"/>
</dbReference>
<organism evidence="3 4">
    <name type="scientific">Oryzias latipes</name>
    <name type="common">Japanese rice fish</name>
    <name type="synonym">Japanese killifish</name>
    <dbReference type="NCBI Taxonomy" id="8090"/>
    <lineage>
        <taxon>Eukaryota</taxon>
        <taxon>Metazoa</taxon>
        <taxon>Chordata</taxon>
        <taxon>Craniata</taxon>
        <taxon>Vertebrata</taxon>
        <taxon>Euteleostomi</taxon>
        <taxon>Actinopterygii</taxon>
        <taxon>Neopterygii</taxon>
        <taxon>Teleostei</taxon>
        <taxon>Neoteleostei</taxon>
        <taxon>Acanthomorphata</taxon>
        <taxon>Ovalentaria</taxon>
        <taxon>Atherinomorphae</taxon>
        <taxon>Beloniformes</taxon>
        <taxon>Adrianichthyidae</taxon>
        <taxon>Oryziinae</taxon>
        <taxon>Oryzias</taxon>
    </lineage>
</organism>
<evidence type="ECO:0000259" key="2">
    <source>
        <dbReference type="PROSITE" id="PS50878"/>
    </source>
</evidence>
<dbReference type="Pfam" id="PF09004">
    <property type="entry name" value="ALKBH8_N"/>
    <property type="match status" value="1"/>
</dbReference>
<feature type="region of interest" description="Disordered" evidence="1">
    <location>
        <begin position="147"/>
        <end position="167"/>
    </location>
</feature>
<dbReference type="InParanoid" id="A0A3B3HVP1"/>
<dbReference type="InterPro" id="IPR043502">
    <property type="entry name" value="DNA/RNA_pol_sf"/>
</dbReference>
<dbReference type="SUPFAM" id="SSF56672">
    <property type="entry name" value="DNA/RNA polymerases"/>
    <property type="match status" value="1"/>
</dbReference>
<dbReference type="Ensembl" id="ENSORLT00000035309.1">
    <property type="protein sequence ID" value="ENSORLP00000035443.1"/>
    <property type="gene ID" value="ENSORLG00000022682.1"/>
</dbReference>
<reference evidence="3" key="3">
    <citation type="submission" date="2025-09" db="UniProtKB">
        <authorList>
            <consortium name="Ensembl"/>
        </authorList>
    </citation>
    <scope>IDENTIFICATION</scope>
    <source>
        <strain evidence="3">Hd-rR</strain>
    </source>
</reference>
<evidence type="ECO:0000313" key="3">
    <source>
        <dbReference type="Ensembl" id="ENSORLP00000035443.1"/>
    </source>
</evidence>
<dbReference type="AlphaFoldDB" id="A0A3B3HVP1"/>
<dbReference type="Proteomes" id="UP000001038">
    <property type="component" value="Chromosome 16"/>
</dbReference>
<accession>A0A3B3HVP1</accession>
<dbReference type="PROSITE" id="PS50878">
    <property type="entry name" value="RT_POL"/>
    <property type="match status" value="1"/>
</dbReference>
<dbReference type="GO" id="GO:0008168">
    <property type="term" value="F:methyltransferase activity"/>
    <property type="evidence" value="ECO:0007669"/>
    <property type="project" value="InterPro"/>
</dbReference>
<evidence type="ECO:0000256" key="1">
    <source>
        <dbReference type="SAM" id="MobiDB-lite"/>
    </source>
</evidence>
<keyword evidence="4" id="KW-1185">Reference proteome</keyword>